<comment type="caution">
    <text evidence="4">The sequence shown here is derived from an EMBL/GenBank/DDBJ whole genome shotgun (WGS) entry which is preliminary data.</text>
</comment>
<keyword evidence="2" id="KW-0732">Signal</keyword>
<dbReference type="PROSITE" id="PS51257">
    <property type="entry name" value="PROKAR_LIPOPROTEIN"/>
    <property type="match status" value="1"/>
</dbReference>
<gene>
    <name evidence="4" type="ORF">V6255_15175</name>
</gene>
<dbReference type="InterPro" id="IPR009465">
    <property type="entry name" value="Spondin_N"/>
</dbReference>
<protein>
    <submittedName>
        <fullName evidence="4">Spondin domain-containing protein</fullName>
    </submittedName>
</protein>
<dbReference type="RefSeq" id="WP_341628924.1">
    <property type="nucleotide sequence ID" value="NZ_JBAKBA010000044.1"/>
</dbReference>
<name>A0ABU9HF02_9GAMM</name>
<sequence length="230" mass="23954">MIKFSKVAIATAAALTLVACGDNDSDSVTIIDTPVEYEVLLKNLTNGQPISAPLLILHDTGELFEVGEPASEALELLAESGDASRILDETSFLLSSASATGGIVYGETATVTVSHTAQVNYLSFTSMLGNSNDAFTGLNKVDLSELAVNDSLTFSTVAYDAGTEANTESAETVPGPAAGGEASNPIRDDINIVTMHPGIVSADDGLTTSALTYQQKFDNPVMSVTITRTR</sequence>
<dbReference type="Proteomes" id="UP001366060">
    <property type="component" value="Unassembled WGS sequence"/>
</dbReference>
<dbReference type="InterPro" id="IPR038678">
    <property type="entry name" value="Spondin_N_sf"/>
</dbReference>
<evidence type="ECO:0000256" key="2">
    <source>
        <dbReference type="SAM" id="SignalP"/>
    </source>
</evidence>
<feature type="chain" id="PRO_5046395332" evidence="2">
    <location>
        <begin position="22"/>
        <end position="230"/>
    </location>
</feature>
<feature type="region of interest" description="Disordered" evidence="1">
    <location>
        <begin position="165"/>
        <end position="184"/>
    </location>
</feature>
<reference evidence="4 5" key="1">
    <citation type="submission" date="2024-02" db="EMBL/GenBank/DDBJ databases">
        <title>Bacteria isolated from the canopy kelp, Nereocystis luetkeana.</title>
        <authorList>
            <person name="Pfister C.A."/>
            <person name="Younker I.T."/>
            <person name="Light S.H."/>
        </authorList>
    </citation>
    <scope>NUCLEOTIDE SEQUENCE [LARGE SCALE GENOMIC DNA]</scope>
    <source>
        <strain evidence="4 5">TI.2.07</strain>
    </source>
</reference>
<dbReference type="NCBIfam" id="NF038123">
    <property type="entry name" value="NF038123_dom"/>
    <property type="match status" value="1"/>
</dbReference>
<dbReference type="Gene3D" id="2.60.40.2130">
    <property type="entry name" value="F-spondin domain"/>
    <property type="match status" value="1"/>
</dbReference>
<dbReference type="EMBL" id="JBAKBA010000044">
    <property type="protein sequence ID" value="MEL0660480.1"/>
    <property type="molecule type" value="Genomic_DNA"/>
</dbReference>
<organism evidence="4 5">
    <name type="scientific">Psychromonas arctica</name>
    <dbReference type="NCBI Taxonomy" id="168275"/>
    <lineage>
        <taxon>Bacteria</taxon>
        <taxon>Pseudomonadati</taxon>
        <taxon>Pseudomonadota</taxon>
        <taxon>Gammaproteobacteria</taxon>
        <taxon>Alteromonadales</taxon>
        <taxon>Psychromonadaceae</taxon>
        <taxon>Psychromonas</taxon>
    </lineage>
</organism>
<evidence type="ECO:0000259" key="3">
    <source>
        <dbReference type="Pfam" id="PF06468"/>
    </source>
</evidence>
<evidence type="ECO:0000256" key="1">
    <source>
        <dbReference type="SAM" id="MobiDB-lite"/>
    </source>
</evidence>
<proteinExistence type="predicted"/>
<accession>A0ABU9HF02</accession>
<dbReference type="Pfam" id="PF06468">
    <property type="entry name" value="Spond_N"/>
    <property type="match status" value="1"/>
</dbReference>
<keyword evidence="5" id="KW-1185">Reference proteome</keyword>
<feature type="signal peptide" evidence="2">
    <location>
        <begin position="1"/>
        <end position="21"/>
    </location>
</feature>
<feature type="domain" description="Spondin" evidence="3">
    <location>
        <begin position="62"/>
        <end position="166"/>
    </location>
</feature>
<evidence type="ECO:0000313" key="5">
    <source>
        <dbReference type="Proteomes" id="UP001366060"/>
    </source>
</evidence>
<evidence type="ECO:0000313" key="4">
    <source>
        <dbReference type="EMBL" id="MEL0660480.1"/>
    </source>
</evidence>